<dbReference type="GO" id="GO:0004312">
    <property type="term" value="F:fatty acid synthase activity"/>
    <property type="evidence" value="ECO:0007669"/>
    <property type="project" value="TreeGrafter"/>
</dbReference>
<dbReference type="KEGG" id="mbai:MB901379_02739"/>
<dbReference type="Pfam" id="PF00109">
    <property type="entry name" value="ketoacyl-synt"/>
    <property type="match status" value="1"/>
</dbReference>
<keyword evidence="2" id="KW-0597">Phosphoprotein</keyword>
<evidence type="ECO:0000256" key="3">
    <source>
        <dbReference type="ARBA" id="ARBA00022679"/>
    </source>
</evidence>
<accession>A0A3S4CWJ7</accession>
<evidence type="ECO:0000256" key="4">
    <source>
        <dbReference type="ARBA" id="ARBA00023268"/>
    </source>
</evidence>
<dbReference type="PROSITE" id="PS00606">
    <property type="entry name" value="KS3_1"/>
    <property type="match status" value="1"/>
</dbReference>
<dbReference type="InterPro" id="IPR050091">
    <property type="entry name" value="PKS_NRPS_Biosynth_Enz"/>
</dbReference>
<dbReference type="SUPFAM" id="SSF53901">
    <property type="entry name" value="Thiolase-like"/>
    <property type="match status" value="1"/>
</dbReference>
<keyword evidence="1" id="KW-0596">Phosphopantetheine</keyword>
<proteinExistence type="predicted"/>
<feature type="domain" description="Beta-ketoacyl synthase-like N-terminal" evidence="5">
    <location>
        <begin position="10"/>
        <end position="58"/>
    </location>
</feature>
<dbReference type="PANTHER" id="PTHR43775:SF37">
    <property type="entry name" value="SI:DKEY-61P9.11"/>
    <property type="match status" value="1"/>
</dbReference>
<dbReference type="EMBL" id="LR130759">
    <property type="protein sequence ID" value="VDM89171.1"/>
    <property type="molecule type" value="Genomic_DNA"/>
</dbReference>
<reference evidence="7" key="1">
    <citation type="submission" date="2018-02" db="EMBL/GenBank/DDBJ databases">
        <authorList>
            <person name="Seth-Smith MB H."/>
            <person name="Seth-Smith H."/>
        </authorList>
    </citation>
    <scope>NUCLEOTIDE SEQUENCE [LARGE SCALE GENOMIC DNA]</scope>
</reference>
<dbReference type="GO" id="GO:0047879">
    <property type="term" value="F:erythronolide synthase activity"/>
    <property type="evidence" value="ECO:0007669"/>
    <property type="project" value="UniProtKB-EC"/>
</dbReference>
<dbReference type="EC" id="2.3.1.94" evidence="6"/>
<organism evidence="6 7">
    <name type="scientific">Mycobacterium basiliense</name>
    <dbReference type="NCBI Taxonomy" id="2094119"/>
    <lineage>
        <taxon>Bacteria</taxon>
        <taxon>Bacillati</taxon>
        <taxon>Actinomycetota</taxon>
        <taxon>Actinomycetes</taxon>
        <taxon>Mycobacteriales</taxon>
        <taxon>Mycobacteriaceae</taxon>
        <taxon>Mycobacterium</taxon>
    </lineage>
</organism>
<keyword evidence="4" id="KW-0511">Multifunctional enzyme</keyword>
<name>A0A3S4CWJ7_9MYCO</name>
<dbReference type="GO" id="GO:0004315">
    <property type="term" value="F:3-oxoacyl-[acyl-carrier-protein] synthase activity"/>
    <property type="evidence" value="ECO:0007669"/>
    <property type="project" value="InterPro"/>
</dbReference>
<dbReference type="InterPro" id="IPR014030">
    <property type="entry name" value="Ketoacyl_synth_N"/>
</dbReference>
<evidence type="ECO:0000259" key="5">
    <source>
        <dbReference type="Pfam" id="PF00109"/>
    </source>
</evidence>
<keyword evidence="7" id="KW-1185">Reference proteome</keyword>
<evidence type="ECO:0000313" key="6">
    <source>
        <dbReference type="EMBL" id="VDM89171.1"/>
    </source>
</evidence>
<evidence type="ECO:0000313" key="7">
    <source>
        <dbReference type="Proteomes" id="UP000269998"/>
    </source>
</evidence>
<evidence type="ECO:0000256" key="2">
    <source>
        <dbReference type="ARBA" id="ARBA00022553"/>
    </source>
</evidence>
<dbReference type="InterPro" id="IPR018201">
    <property type="entry name" value="Ketoacyl_synth_AS"/>
</dbReference>
<dbReference type="Gene3D" id="3.40.47.10">
    <property type="match status" value="1"/>
</dbReference>
<dbReference type="AlphaFoldDB" id="A0A3S4CWJ7"/>
<keyword evidence="6" id="KW-0012">Acyltransferase</keyword>
<dbReference type="GO" id="GO:0006633">
    <property type="term" value="P:fatty acid biosynthetic process"/>
    <property type="evidence" value="ECO:0007669"/>
    <property type="project" value="InterPro"/>
</dbReference>
<protein>
    <submittedName>
        <fullName evidence="6">Erythronolide synthase, modules 1 and 2</fullName>
        <ecNumber evidence="6">2.3.1.94</ecNumber>
    </submittedName>
</protein>
<dbReference type="InterPro" id="IPR016039">
    <property type="entry name" value="Thiolase-like"/>
</dbReference>
<dbReference type="Proteomes" id="UP000269998">
    <property type="component" value="Chromosome"/>
</dbReference>
<sequence length="71" mass="8108">MNSRYEAFDQSVENYWLTSTEGSVLSGRLAYVFGFVGPALSVDTACSSSLVALHEACKRCVWRMRWRWPVE</sequence>
<evidence type="ECO:0000256" key="1">
    <source>
        <dbReference type="ARBA" id="ARBA00022450"/>
    </source>
</evidence>
<dbReference type="PANTHER" id="PTHR43775">
    <property type="entry name" value="FATTY ACID SYNTHASE"/>
    <property type="match status" value="1"/>
</dbReference>
<keyword evidence="3 6" id="KW-0808">Transferase</keyword>
<gene>
    <name evidence="6" type="primary">eryA_4</name>
    <name evidence="6" type="ORF">MB901379_02739</name>
</gene>